<gene>
    <name evidence="16" type="ORF">MUK42_23108</name>
</gene>
<evidence type="ECO:0000256" key="1">
    <source>
        <dbReference type="ARBA" id="ARBA00004141"/>
    </source>
</evidence>
<dbReference type="EMBL" id="CP097508">
    <property type="protein sequence ID" value="URE12901.1"/>
    <property type="molecule type" value="Genomic_DNA"/>
</dbReference>
<dbReference type="GO" id="GO:0016126">
    <property type="term" value="P:sterol biosynthetic process"/>
    <property type="evidence" value="ECO:0007669"/>
    <property type="project" value="UniProtKB-KW"/>
</dbReference>
<evidence type="ECO:0000256" key="9">
    <source>
        <dbReference type="ARBA" id="ARBA00023136"/>
    </source>
</evidence>
<evidence type="ECO:0000256" key="6">
    <source>
        <dbReference type="ARBA" id="ARBA00022989"/>
    </source>
</evidence>
<feature type="transmembrane region" description="Helical" evidence="14">
    <location>
        <begin position="64"/>
        <end position="85"/>
    </location>
</feature>
<proteinExistence type="inferred from homology"/>
<dbReference type="GO" id="GO:0004769">
    <property type="term" value="F:steroid Delta-isomerase activity"/>
    <property type="evidence" value="ECO:0007669"/>
    <property type="project" value="TreeGrafter"/>
</dbReference>
<organism evidence="16 17">
    <name type="scientific">Musa troglodytarum</name>
    <name type="common">fe'i banana</name>
    <dbReference type="NCBI Taxonomy" id="320322"/>
    <lineage>
        <taxon>Eukaryota</taxon>
        <taxon>Viridiplantae</taxon>
        <taxon>Streptophyta</taxon>
        <taxon>Embryophyta</taxon>
        <taxon>Tracheophyta</taxon>
        <taxon>Spermatophyta</taxon>
        <taxon>Magnoliopsida</taxon>
        <taxon>Liliopsida</taxon>
        <taxon>Zingiberales</taxon>
        <taxon>Musaceae</taxon>
        <taxon>Musa</taxon>
    </lineage>
</organism>
<dbReference type="GO" id="GO:0047750">
    <property type="term" value="F:cholestenol delta-isomerase activity"/>
    <property type="evidence" value="ECO:0007669"/>
    <property type="project" value="InterPro"/>
</dbReference>
<feature type="transmembrane region" description="Helical" evidence="14">
    <location>
        <begin position="149"/>
        <end position="172"/>
    </location>
</feature>
<keyword evidence="5" id="KW-0752">Steroid biosynthesis</keyword>
<dbReference type="OrthoDB" id="58557at2759"/>
<name>A0A9E7GC60_9LILI</name>
<evidence type="ECO:0000256" key="11">
    <source>
        <dbReference type="ARBA" id="ARBA00023221"/>
    </source>
</evidence>
<accession>A0A9E7GC60</accession>
<feature type="transmembrane region" description="Helical" evidence="14">
    <location>
        <begin position="34"/>
        <end position="52"/>
    </location>
</feature>
<reference evidence="16" key="1">
    <citation type="submission" date="2022-05" db="EMBL/GenBank/DDBJ databases">
        <title>The Musa troglodytarum L. genome provides insights into the mechanism of non-climacteric behaviour and enrichment of carotenoids.</title>
        <authorList>
            <person name="Wang J."/>
        </authorList>
    </citation>
    <scope>NUCLEOTIDE SEQUENCE</scope>
    <source>
        <tissue evidence="16">Leaf</tissue>
    </source>
</reference>
<evidence type="ECO:0000256" key="4">
    <source>
        <dbReference type="ARBA" id="ARBA00022692"/>
    </source>
</evidence>
<comment type="subcellular location">
    <subcellularLocation>
        <location evidence="1">Membrane</location>
        <topology evidence="1">Multi-pass membrane protein</topology>
    </subcellularLocation>
</comment>
<dbReference type="Pfam" id="PF05241">
    <property type="entry name" value="EBP"/>
    <property type="match status" value="1"/>
</dbReference>
<dbReference type="GO" id="GO:0005783">
    <property type="term" value="C:endoplasmic reticulum"/>
    <property type="evidence" value="ECO:0007669"/>
    <property type="project" value="TreeGrafter"/>
</dbReference>
<keyword evidence="10" id="KW-1207">Sterol metabolism</keyword>
<keyword evidence="11" id="KW-0753">Steroid metabolism</keyword>
<dbReference type="PANTHER" id="PTHR14207:SF0">
    <property type="entry name" value="3-BETA-HYDROXYSTEROID-DELTA(8),DELTA(7)-ISOMERASE"/>
    <property type="match status" value="1"/>
</dbReference>
<evidence type="ECO:0000256" key="7">
    <source>
        <dbReference type="ARBA" id="ARBA00023011"/>
    </source>
</evidence>
<keyword evidence="8" id="KW-0443">Lipid metabolism</keyword>
<evidence type="ECO:0000259" key="15">
    <source>
        <dbReference type="PROSITE" id="PS51751"/>
    </source>
</evidence>
<feature type="transmembrane region" description="Helical" evidence="14">
    <location>
        <begin position="184"/>
        <end position="204"/>
    </location>
</feature>
<dbReference type="AlphaFoldDB" id="A0A9E7GC60"/>
<keyword evidence="17" id="KW-1185">Reference proteome</keyword>
<keyword evidence="9 13" id="KW-0472">Membrane</keyword>
<dbReference type="GO" id="GO:0016020">
    <property type="term" value="C:membrane"/>
    <property type="evidence" value="ECO:0007669"/>
    <property type="project" value="UniProtKB-SubCell"/>
</dbReference>
<keyword evidence="4 13" id="KW-0812">Transmembrane</keyword>
<keyword evidence="7" id="KW-0756">Sterol biosynthesis</keyword>
<dbReference type="Proteomes" id="UP001055439">
    <property type="component" value="Chromosome 6"/>
</dbReference>
<evidence type="ECO:0000256" key="12">
    <source>
        <dbReference type="ARBA" id="ARBA00023235"/>
    </source>
</evidence>
<sequence>MAAAEGRGHWEHPYVPKDLKLPDYVPCFLSQKDILVPYLGTSFLLVSLIWLFSGRSKLSKTDRLLMCWWAFTGLTHMILEGYFAFSPDFYKEKTPHFLAEVWKEYSKGDSRYAGRDAGIVTVEGITAVLEGPASLLAVYAIATRKPYSYILQFAVCLGQLYGCLIYFITAFLEGDNFATSPYYYWAYYVGANSSWVVIPLLIAIRSWKKITAALQPEKKMKTR</sequence>
<comment type="similarity">
    <text evidence="2">Belongs to the EBP family.</text>
</comment>
<dbReference type="GO" id="GO:0000247">
    <property type="term" value="F:C-8 sterol isomerase activity"/>
    <property type="evidence" value="ECO:0007669"/>
    <property type="project" value="TreeGrafter"/>
</dbReference>
<evidence type="ECO:0000256" key="14">
    <source>
        <dbReference type="SAM" id="Phobius"/>
    </source>
</evidence>
<evidence type="ECO:0000256" key="5">
    <source>
        <dbReference type="ARBA" id="ARBA00022955"/>
    </source>
</evidence>
<keyword evidence="6 13" id="KW-1133">Transmembrane helix</keyword>
<evidence type="ECO:0000256" key="8">
    <source>
        <dbReference type="ARBA" id="ARBA00023098"/>
    </source>
</evidence>
<feature type="transmembrane region" description="Helical" evidence="14">
    <location>
        <begin position="117"/>
        <end position="142"/>
    </location>
</feature>
<evidence type="ECO:0000313" key="17">
    <source>
        <dbReference type="Proteomes" id="UP001055439"/>
    </source>
</evidence>
<dbReference type="PANTHER" id="PTHR14207">
    <property type="entry name" value="STEROL ISOMERASE"/>
    <property type="match status" value="1"/>
</dbReference>
<dbReference type="PROSITE" id="PS51751">
    <property type="entry name" value="EXPERA"/>
    <property type="match status" value="1"/>
</dbReference>
<evidence type="ECO:0000256" key="13">
    <source>
        <dbReference type="PROSITE-ProRule" id="PRU01087"/>
    </source>
</evidence>
<protein>
    <submittedName>
        <fullName evidence="16">Emopamil binding protein</fullName>
    </submittedName>
</protein>
<keyword evidence="3" id="KW-0444">Lipid biosynthesis</keyword>
<dbReference type="InterPro" id="IPR007905">
    <property type="entry name" value="EBP"/>
</dbReference>
<feature type="domain" description="EXPERA" evidence="15">
    <location>
        <begin position="61"/>
        <end position="203"/>
    </location>
</feature>
<evidence type="ECO:0000313" key="16">
    <source>
        <dbReference type="EMBL" id="URE12901.1"/>
    </source>
</evidence>
<evidence type="ECO:0000256" key="10">
    <source>
        <dbReference type="ARBA" id="ARBA00023166"/>
    </source>
</evidence>
<evidence type="ECO:0000256" key="3">
    <source>
        <dbReference type="ARBA" id="ARBA00022516"/>
    </source>
</evidence>
<dbReference type="InterPro" id="IPR033118">
    <property type="entry name" value="EXPERA"/>
</dbReference>
<keyword evidence="12" id="KW-0413">Isomerase</keyword>
<evidence type="ECO:0000256" key="2">
    <source>
        <dbReference type="ARBA" id="ARBA00008337"/>
    </source>
</evidence>